<dbReference type="SUPFAM" id="SSF51556">
    <property type="entry name" value="Metallo-dependent hydrolases"/>
    <property type="match status" value="1"/>
</dbReference>
<keyword evidence="2" id="KW-1185">Reference proteome</keyword>
<dbReference type="EMBL" id="JBBAXC010000002">
    <property type="protein sequence ID" value="MEI5906263.1"/>
    <property type="molecule type" value="Genomic_DNA"/>
</dbReference>
<dbReference type="PANTHER" id="PTHR10443:SF12">
    <property type="entry name" value="DIPEPTIDASE"/>
    <property type="match status" value="1"/>
</dbReference>
<keyword evidence="1" id="KW-0378">Hydrolase</keyword>
<dbReference type="Gene3D" id="3.20.20.140">
    <property type="entry name" value="Metal-dependent hydrolases"/>
    <property type="match status" value="1"/>
</dbReference>
<protein>
    <submittedName>
        <fullName evidence="1">Dipeptidase</fullName>
        <ecNumber evidence="1">3.4.13.19</ecNumber>
    </submittedName>
</protein>
<proteinExistence type="predicted"/>
<dbReference type="PANTHER" id="PTHR10443">
    <property type="entry name" value="MICROSOMAL DIPEPTIDASE"/>
    <property type="match status" value="1"/>
</dbReference>
<organism evidence="1 2">
    <name type="scientific">Bacillus spongiae</name>
    <dbReference type="NCBI Taxonomy" id="2683610"/>
    <lineage>
        <taxon>Bacteria</taxon>
        <taxon>Bacillati</taxon>
        <taxon>Bacillota</taxon>
        <taxon>Bacilli</taxon>
        <taxon>Bacillales</taxon>
        <taxon>Bacillaceae</taxon>
        <taxon>Bacillus</taxon>
    </lineage>
</organism>
<dbReference type="CDD" id="cd01301">
    <property type="entry name" value="rDP_like"/>
    <property type="match status" value="1"/>
</dbReference>
<dbReference type="Proteomes" id="UP001312865">
    <property type="component" value="Unassembled WGS sequence"/>
</dbReference>
<evidence type="ECO:0000313" key="1">
    <source>
        <dbReference type="EMBL" id="MEI5906263.1"/>
    </source>
</evidence>
<gene>
    <name evidence="1" type="ORF">WAK64_04145</name>
</gene>
<sequence>MIFDAHCDVLYKLYQYPSINFQHSDDLHITATQLEKHGSKVQLFAIFLPPDLLPGARFQAALKMIDLFYEKILKPNPNMKMVKSKAEIEQLKADETGVMLSLEGCEGIEGDLLKLKTLLRLGVASVGLTWNWANEVADGAMEPRGGGLTRFGKEVILTLNQHKIWTDVSHLSERAFWETIEIAQYPVASHSNSYTICPHPRNLRDDQAKAIFERKGCIGITFVPFFTQKNGKAKINDVIQHVEKMCELGGEDHIGFGSDFDGISETIIGLSSYKDYDKLIDELYRCYSSTQVGKFLYDNFLRAIPS</sequence>
<evidence type="ECO:0000313" key="2">
    <source>
        <dbReference type="Proteomes" id="UP001312865"/>
    </source>
</evidence>
<dbReference type="InterPro" id="IPR008257">
    <property type="entry name" value="Pept_M19"/>
</dbReference>
<dbReference type="EC" id="3.4.13.19" evidence="1"/>
<keyword evidence="1" id="KW-0224">Dipeptidase</keyword>
<name>A0ABU8HAB6_9BACI</name>
<dbReference type="Pfam" id="PF01244">
    <property type="entry name" value="Peptidase_M19"/>
    <property type="match status" value="1"/>
</dbReference>
<dbReference type="PROSITE" id="PS51365">
    <property type="entry name" value="RENAL_DIPEPTIDASE_2"/>
    <property type="match status" value="1"/>
</dbReference>
<dbReference type="InterPro" id="IPR032466">
    <property type="entry name" value="Metal_Hydrolase"/>
</dbReference>
<reference evidence="1 2" key="1">
    <citation type="journal article" date="2018" name="J. Microbiol.">
        <title>Bacillus spongiae sp. nov., isolated from sponge of Jeju Island.</title>
        <authorList>
            <person name="Lee G.E."/>
            <person name="Im W.T."/>
            <person name="Park J.S."/>
        </authorList>
    </citation>
    <scope>NUCLEOTIDE SEQUENCE [LARGE SCALE GENOMIC DNA]</scope>
    <source>
        <strain evidence="1 2">135PIL107-10</strain>
    </source>
</reference>
<keyword evidence="1" id="KW-0645">Protease</keyword>
<dbReference type="RefSeq" id="WP_336585679.1">
    <property type="nucleotide sequence ID" value="NZ_JBBAXC010000002.1"/>
</dbReference>
<comment type="caution">
    <text evidence="1">The sequence shown here is derived from an EMBL/GenBank/DDBJ whole genome shotgun (WGS) entry which is preliminary data.</text>
</comment>
<dbReference type="GO" id="GO:0016805">
    <property type="term" value="F:dipeptidase activity"/>
    <property type="evidence" value="ECO:0007669"/>
    <property type="project" value="UniProtKB-KW"/>
</dbReference>
<accession>A0ABU8HAB6</accession>